<reference evidence="2 3" key="1">
    <citation type="journal article" date="2018" name="J. Microbiol.">
        <title>Baekduia soli gen. nov., sp. nov., a novel bacterium isolated from the soil of Baekdu Mountain and proposal of a novel family name, Baekduiaceae fam. nov.</title>
        <authorList>
            <person name="An D.S."/>
            <person name="Siddiqi M.Z."/>
            <person name="Kim K.H."/>
            <person name="Yu H.S."/>
            <person name="Im W.T."/>
        </authorList>
    </citation>
    <scope>NUCLEOTIDE SEQUENCE [LARGE SCALE GENOMIC DNA]</scope>
    <source>
        <strain evidence="2 3">BR7-21</strain>
    </source>
</reference>
<dbReference type="GO" id="GO:0035438">
    <property type="term" value="F:cyclic-di-GMP binding"/>
    <property type="evidence" value="ECO:0007669"/>
    <property type="project" value="InterPro"/>
</dbReference>
<name>A0A5B8UCT7_9ACTN</name>
<dbReference type="Pfam" id="PF07238">
    <property type="entry name" value="PilZ"/>
    <property type="match status" value="1"/>
</dbReference>
<sequence>MLRPLGALRVGHLADGQVPGRHLVLDTLELRLARRLISLSLGLRHTERIPRRSACYRRWSGACAAAQDRGLPAERSGVMSVLRRGHHERVRVLVPRVATIEAVVTRVVSGAAELTPAGTPSVPLRFLHRRQATIVPLSGDDRVDGMLLAVPGPDGRVRDDLLHFLRAVVPLAPRRGAQRRDHARIDLVRPVAMVPDGFRVGWLDGFVRNVSAGGVLVAGADALEEGDRLRLRFELESEDDLLDVLARVVRADDDWGLRGLRLEGLSDAERERIVKFIFARQRHALAYLRSRTA</sequence>
<dbReference type="InterPro" id="IPR009875">
    <property type="entry name" value="PilZ_domain"/>
</dbReference>
<protein>
    <submittedName>
        <fullName evidence="2">PilZ domain-containing protein</fullName>
    </submittedName>
</protein>
<proteinExistence type="predicted"/>
<dbReference type="Gene3D" id="2.40.10.220">
    <property type="entry name" value="predicted glycosyltransferase like domains"/>
    <property type="match status" value="1"/>
</dbReference>
<dbReference type="EMBL" id="CP042430">
    <property type="protein sequence ID" value="QEC50472.1"/>
    <property type="molecule type" value="Genomic_DNA"/>
</dbReference>
<dbReference type="OrthoDB" id="5243700at2"/>
<dbReference type="KEGG" id="bsol:FSW04_24765"/>
<evidence type="ECO:0000313" key="3">
    <source>
        <dbReference type="Proteomes" id="UP000321805"/>
    </source>
</evidence>
<evidence type="ECO:0000259" key="1">
    <source>
        <dbReference type="Pfam" id="PF07238"/>
    </source>
</evidence>
<dbReference type="AlphaFoldDB" id="A0A5B8UCT7"/>
<accession>A0A5B8UCT7</accession>
<keyword evidence="3" id="KW-1185">Reference proteome</keyword>
<organism evidence="2 3">
    <name type="scientific">Baekduia soli</name>
    <dbReference type="NCBI Taxonomy" id="496014"/>
    <lineage>
        <taxon>Bacteria</taxon>
        <taxon>Bacillati</taxon>
        <taxon>Actinomycetota</taxon>
        <taxon>Thermoleophilia</taxon>
        <taxon>Solirubrobacterales</taxon>
        <taxon>Baekduiaceae</taxon>
        <taxon>Baekduia</taxon>
    </lineage>
</organism>
<dbReference type="Proteomes" id="UP000321805">
    <property type="component" value="Chromosome"/>
</dbReference>
<gene>
    <name evidence="2" type="ORF">FSW04_24765</name>
</gene>
<dbReference type="SUPFAM" id="SSF141371">
    <property type="entry name" value="PilZ domain-like"/>
    <property type="match status" value="1"/>
</dbReference>
<feature type="domain" description="PilZ" evidence="1">
    <location>
        <begin position="178"/>
        <end position="279"/>
    </location>
</feature>
<evidence type="ECO:0000313" key="2">
    <source>
        <dbReference type="EMBL" id="QEC50472.1"/>
    </source>
</evidence>